<sequence>MENLKSTKQIETSKPNIPRWQSLGNMLGQLAVDISPRNNPLSSRSRNRHDSQPIFPPDLRPETTRNNMKKLFDPTKCSIKANGAVQGYAACTNQGLVRNYNEDRVSIILNITQQSGKGNDIWPKCSFFGVYDGHGGSGCADFLRDNLHQYIVKTRHFPYNPKEAIFEGFETAEREFLIRAENTNPVDKSGSCAIVVLIVADICYVANLGDSRAVMSSEAGSKIYPLSKDHKPYMEEEVKRIIENGGKVYQSVGQVNSNPVLGPYRVFPGRLSVSRTFGDIEAKHPNYGGNSKVLISTPEVKAFKIHPEYEFIILASDGVFDKLTNKEVVQSAWAGLLENNSCNIHQLSGAAVENVMRTAMCRRSLDNITVAVIAFEAMMNKIEEIRKVNV</sequence>
<keyword evidence="11" id="KW-0464">Manganese</keyword>
<evidence type="ECO:0000313" key="17">
    <source>
        <dbReference type="EMBL" id="OMJ68831.1"/>
    </source>
</evidence>
<dbReference type="SUPFAM" id="SSF81606">
    <property type="entry name" value="PP2C-like"/>
    <property type="match status" value="1"/>
</dbReference>
<reference evidence="17 18" key="1">
    <citation type="submission" date="2016-11" db="EMBL/GenBank/DDBJ databases">
        <title>The macronuclear genome of Stentor coeruleus: a giant cell with tiny introns.</title>
        <authorList>
            <person name="Slabodnick M."/>
            <person name="Ruby J.G."/>
            <person name="Reiff S.B."/>
            <person name="Swart E.C."/>
            <person name="Gosai S."/>
            <person name="Prabakaran S."/>
            <person name="Witkowska E."/>
            <person name="Larue G.E."/>
            <person name="Fisher S."/>
            <person name="Freeman R.M."/>
            <person name="Gunawardena J."/>
            <person name="Chu W."/>
            <person name="Stover N.A."/>
            <person name="Gregory B.D."/>
            <person name="Nowacki M."/>
            <person name="Derisi J."/>
            <person name="Roy S.W."/>
            <person name="Marshall W.F."/>
            <person name="Sood P."/>
        </authorList>
    </citation>
    <scope>NUCLEOTIDE SEQUENCE [LARGE SCALE GENOMIC DNA]</scope>
    <source>
        <strain evidence="17">WM001</strain>
    </source>
</reference>
<keyword evidence="18" id="KW-1185">Reference proteome</keyword>
<evidence type="ECO:0000256" key="10">
    <source>
        <dbReference type="ARBA" id="ARBA00023136"/>
    </source>
</evidence>
<evidence type="ECO:0000256" key="6">
    <source>
        <dbReference type="ARBA" id="ARBA00022723"/>
    </source>
</evidence>
<evidence type="ECO:0000256" key="5">
    <source>
        <dbReference type="ARBA" id="ARBA00013081"/>
    </source>
</evidence>
<dbReference type="InterPro" id="IPR000222">
    <property type="entry name" value="PP2C_BS"/>
</dbReference>
<dbReference type="Pfam" id="PF00481">
    <property type="entry name" value="PP2C"/>
    <property type="match status" value="1"/>
</dbReference>
<dbReference type="GO" id="GO:0004722">
    <property type="term" value="F:protein serine/threonine phosphatase activity"/>
    <property type="evidence" value="ECO:0007669"/>
    <property type="project" value="UniProtKB-EC"/>
</dbReference>
<comment type="caution">
    <text evidence="17">The sequence shown here is derived from an EMBL/GenBank/DDBJ whole genome shotgun (WGS) entry which is preliminary data.</text>
</comment>
<evidence type="ECO:0000256" key="2">
    <source>
        <dbReference type="ARBA" id="ARBA00001946"/>
    </source>
</evidence>
<comment type="cofactor">
    <cofactor evidence="2">
        <name>Mg(2+)</name>
        <dbReference type="ChEBI" id="CHEBI:18420"/>
    </cofactor>
</comment>
<evidence type="ECO:0000256" key="7">
    <source>
        <dbReference type="ARBA" id="ARBA00022801"/>
    </source>
</evidence>
<protein>
    <recommendedName>
        <fullName evidence="5">protein-serine/threonine phosphatase</fullName>
        <ecNumber evidence="5">3.1.3.16</ecNumber>
    </recommendedName>
</protein>
<dbReference type="EC" id="3.1.3.16" evidence="5"/>
<gene>
    <name evidence="17" type="ORF">SteCoe_33606</name>
</gene>
<evidence type="ECO:0000256" key="14">
    <source>
        <dbReference type="RuleBase" id="RU003465"/>
    </source>
</evidence>
<dbReference type="CDD" id="cd00143">
    <property type="entry name" value="PP2Cc"/>
    <property type="match status" value="1"/>
</dbReference>
<keyword evidence="9 14" id="KW-0904">Protein phosphatase</keyword>
<evidence type="ECO:0000256" key="15">
    <source>
        <dbReference type="SAM" id="MobiDB-lite"/>
    </source>
</evidence>
<feature type="region of interest" description="Disordered" evidence="15">
    <location>
        <begin position="34"/>
        <end position="66"/>
    </location>
</feature>
<comment type="catalytic activity">
    <reaction evidence="12">
        <text>O-phospho-L-seryl-[protein] + H2O = L-seryl-[protein] + phosphate</text>
        <dbReference type="Rhea" id="RHEA:20629"/>
        <dbReference type="Rhea" id="RHEA-COMP:9863"/>
        <dbReference type="Rhea" id="RHEA-COMP:11604"/>
        <dbReference type="ChEBI" id="CHEBI:15377"/>
        <dbReference type="ChEBI" id="CHEBI:29999"/>
        <dbReference type="ChEBI" id="CHEBI:43474"/>
        <dbReference type="ChEBI" id="CHEBI:83421"/>
        <dbReference type="EC" id="3.1.3.16"/>
    </reaction>
</comment>
<dbReference type="OrthoDB" id="10264738at2759"/>
<keyword evidence="6" id="KW-0479">Metal-binding</keyword>
<evidence type="ECO:0000259" key="16">
    <source>
        <dbReference type="PROSITE" id="PS51746"/>
    </source>
</evidence>
<feature type="compositionally biased region" description="Low complexity" evidence="15">
    <location>
        <begin position="35"/>
        <end position="44"/>
    </location>
</feature>
<evidence type="ECO:0000256" key="11">
    <source>
        <dbReference type="ARBA" id="ARBA00023211"/>
    </source>
</evidence>
<proteinExistence type="inferred from homology"/>
<accession>A0A1R2AWC8</accession>
<comment type="subcellular location">
    <subcellularLocation>
        <location evidence="3">Membrane</location>
        <topology evidence="3">Peripheral membrane protein</topology>
    </subcellularLocation>
</comment>
<dbReference type="Proteomes" id="UP000187209">
    <property type="component" value="Unassembled WGS sequence"/>
</dbReference>
<evidence type="ECO:0000256" key="8">
    <source>
        <dbReference type="ARBA" id="ARBA00022842"/>
    </source>
</evidence>
<dbReference type="PROSITE" id="PS01032">
    <property type="entry name" value="PPM_1"/>
    <property type="match status" value="1"/>
</dbReference>
<feature type="domain" description="PPM-type phosphatase" evidence="16">
    <location>
        <begin position="87"/>
        <end position="375"/>
    </location>
</feature>
<comment type="catalytic activity">
    <reaction evidence="13">
        <text>O-phospho-L-threonyl-[protein] + H2O = L-threonyl-[protein] + phosphate</text>
        <dbReference type="Rhea" id="RHEA:47004"/>
        <dbReference type="Rhea" id="RHEA-COMP:11060"/>
        <dbReference type="Rhea" id="RHEA-COMP:11605"/>
        <dbReference type="ChEBI" id="CHEBI:15377"/>
        <dbReference type="ChEBI" id="CHEBI:30013"/>
        <dbReference type="ChEBI" id="CHEBI:43474"/>
        <dbReference type="ChEBI" id="CHEBI:61977"/>
        <dbReference type="EC" id="3.1.3.16"/>
    </reaction>
</comment>
<organism evidence="17 18">
    <name type="scientific">Stentor coeruleus</name>
    <dbReference type="NCBI Taxonomy" id="5963"/>
    <lineage>
        <taxon>Eukaryota</taxon>
        <taxon>Sar</taxon>
        <taxon>Alveolata</taxon>
        <taxon>Ciliophora</taxon>
        <taxon>Postciliodesmatophora</taxon>
        <taxon>Heterotrichea</taxon>
        <taxon>Heterotrichida</taxon>
        <taxon>Stentoridae</taxon>
        <taxon>Stentor</taxon>
    </lineage>
</organism>
<comment type="cofactor">
    <cofactor evidence="1">
        <name>Mn(2+)</name>
        <dbReference type="ChEBI" id="CHEBI:29035"/>
    </cofactor>
</comment>
<dbReference type="SMART" id="SM00332">
    <property type="entry name" value="PP2Cc"/>
    <property type="match status" value="1"/>
</dbReference>
<name>A0A1R2AWC8_9CILI</name>
<dbReference type="AlphaFoldDB" id="A0A1R2AWC8"/>
<evidence type="ECO:0000256" key="1">
    <source>
        <dbReference type="ARBA" id="ARBA00001936"/>
    </source>
</evidence>
<dbReference type="InterPro" id="IPR015655">
    <property type="entry name" value="PP2C"/>
</dbReference>
<dbReference type="PANTHER" id="PTHR13832">
    <property type="entry name" value="PROTEIN PHOSPHATASE 2C"/>
    <property type="match status" value="1"/>
</dbReference>
<dbReference type="InterPro" id="IPR001932">
    <property type="entry name" value="PPM-type_phosphatase-like_dom"/>
</dbReference>
<evidence type="ECO:0000256" key="3">
    <source>
        <dbReference type="ARBA" id="ARBA00004170"/>
    </source>
</evidence>
<evidence type="ECO:0000256" key="4">
    <source>
        <dbReference type="ARBA" id="ARBA00006702"/>
    </source>
</evidence>
<dbReference type="GO" id="GO:0046872">
    <property type="term" value="F:metal ion binding"/>
    <property type="evidence" value="ECO:0007669"/>
    <property type="project" value="UniProtKB-KW"/>
</dbReference>
<keyword evidence="7 14" id="KW-0378">Hydrolase</keyword>
<dbReference type="InterPro" id="IPR036457">
    <property type="entry name" value="PPM-type-like_dom_sf"/>
</dbReference>
<dbReference type="GO" id="GO:0016020">
    <property type="term" value="C:membrane"/>
    <property type="evidence" value="ECO:0007669"/>
    <property type="project" value="UniProtKB-SubCell"/>
</dbReference>
<keyword evidence="10" id="KW-0472">Membrane</keyword>
<evidence type="ECO:0000256" key="13">
    <source>
        <dbReference type="ARBA" id="ARBA00048336"/>
    </source>
</evidence>
<evidence type="ECO:0000313" key="18">
    <source>
        <dbReference type="Proteomes" id="UP000187209"/>
    </source>
</evidence>
<keyword evidence="8" id="KW-0460">Magnesium</keyword>
<dbReference type="PANTHER" id="PTHR13832:SF803">
    <property type="entry name" value="PROTEIN PHOSPHATASE 1G"/>
    <property type="match status" value="1"/>
</dbReference>
<dbReference type="PROSITE" id="PS51746">
    <property type="entry name" value="PPM_2"/>
    <property type="match status" value="1"/>
</dbReference>
<evidence type="ECO:0000256" key="12">
    <source>
        <dbReference type="ARBA" id="ARBA00047761"/>
    </source>
</evidence>
<dbReference type="EMBL" id="MPUH01001275">
    <property type="protein sequence ID" value="OMJ68831.1"/>
    <property type="molecule type" value="Genomic_DNA"/>
</dbReference>
<dbReference type="Gene3D" id="3.60.40.10">
    <property type="entry name" value="PPM-type phosphatase domain"/>
    <property type="match status" value="1"/>
</dbReference>
<comment type="similarity">
    <text evidence="4 14">Belongs to the PP2C family.</text>
</comment>
<evidence type="ECO:0000256" key="9">
    <source>
        <dbReference type="ARBA" id="ARBA00022912"/>
    </source>
</evidence>